<gene>
    <name evidence="1" type="ORF">RhiXN_02792</name>
</gene>
<organism evidence="1 2">
    <name type="scientific">Rhizoctonia solani</name>
    <dbReference type="NCBI Taxonomy" id="456999"/>
    <lineage>
        <taxon>Eukaryota</taxon>
        <taxon>Fungi</taxon>
        <taxon>Dikarya</taxon>
        <taxon>Basidiomycota</taxon>
        <taxon>Agaricomycotina</taxon>
        <taxon>Agaricomycetes</taxon>
        <taxon>Cantharellales</taxon>
        <taxon>Ceratobasidiaceae</taxon>
        <taxon>Rhizoctonia</taxon>
    </lineage>
</organism>
<dbReference type="EMBL" id="CP059660">
    <property type="protein sequence ID" value="QRW17868.1"/>
    <property type="molecule type" value="Genomic_DNA"/>
</dbReference>
<dbReference type="CDD" id="cd00048">
    <property type="entry name" value="DSRM_SF"/>
    <property type="match status" value="1"/>
</dbReference>
<sequence>MSSTHNVPNIYVLNMKRVPEDRFGWTEAFETWRQRRGVHVNWKFTPTASNQWTATVVLAGRTFDGLGVTKQEAKNNAVINIERANILY</sequence>
<dbReference type="RefSeq" id="XP_043178105.1">
    <property type="nucleotide sequence ID" value="XM_043322609.1"/>
</dbReference>
<evidence type="ECO:0000313" key="2">
    <source>
        <dbReference type="Proteomes" id="UP000650533"/>
    </source>
</evidence>
<dbReference type="AlphaFoldDB" id="A0A8H8NSB3"/>
<evidence type="ECO:0000313" key="1">
    <source>
        <dbReference type="EMBL" id="QRW17868.1"/>
    </source>
</evidence>
<name>A0A8H8NSB3_9AGAM</name>
<dbReference type="GeneID" id="67025072"/>
<accession>A0A8H8NSB3</accession>
<dbReference type="Proteomes" id="UP000650533">
    <property type="component" value="Chromosome 3"/>
</dbReference>
<proteinExistence type="predicted"/>
<reference evidence="1" key="1">
    <citation type="submission" date="2020-05" db="EMBL/GenBank/DDBJ databases">
        <title>Evolutionary and genomic comparisons of hybrid uninucleate and nonhybrid Rhizoctonia fungi.</title>
        <authorList>
            <person name="Li C."/>
            <person name="Chen X."/>
        </authorList>
    </citation>
    <scope>NUCLEOTIDE SEQUENCE</scope>
    <source>
        <strain evidence="1">AG-1 IA</strain>
    </source>
</reference>
<dbReference type="SUPFAM" id="SSF54768">
    <property type="entry name" value="dsRNA-binding domain-like"/>
    <property type="match status" value="1"/>
</dbReference>
<dbReference type="KEGG" id="rsx:RhiXN_02792"/>
<dbReference type="Gene3D" id="3.30.160.20">
    <property type="match status" value="1"/>
</dbReference>
<protein>
    <submittedName>
        <fullName evidence="1">Uncharacterized protein</fullName>
    </submittedName>
</protein>